<dbReference type="InterPro" id="IPR003593">
    <property type="entry name" value="AAA+_ATPase"/>
</dbReference>
<dbReference type="InterPro" id="IPR002078">
    <property type="entry name" value="Sigma_54_int"/>
</dbReference>
<dbReference type="Pfam" id="PF00158">
    <property type="entry name" value="Sigma54_activat"/>
    <property type="match status" value="1"/>
</dbReference>
<evidence type="ECO:0000256" key="4">
    <source>
        <dbReference type="ARBA" id="ARBA00023163"/>
    </source>
</evidence>
<dbReference type="GO" id="GO:0006355">
    <property type="term" value="P:regulation of DNA-templated transcription"/>
    <property type="evidence" value="ECO:0007669"/>
    <property type="project" value="InterPro"/>
</dbReference>
<dbReference type="Gene3D" id="1.10.10.60">
    <property type="entry name" value="Homeodomain-like"/>
    <property type="match status" value="1"/>
</dbReference>
<feature type="domain" description="Sigma-54 factor interaction" evidence="5">
    <location>
        <begin position="147"/>
        <end position="376"/>
    </location>
</feature>
<dbReference type="AlphaFoldDB" id="A0A562KVM2"/>
<organism evidence="6 7">
    <name type="scientific">Luteimonas cucumeris</name>
    <dbReference type="NCBI Taxonomy" id="985012"/>
    <lineage>
        <taxon>Bacteria</taxon>
        <taxon>Pseudomonadati</taxon>
        <taxon>Pseudomonadota</taxon>
        <taxon>Gammaproteobacteria</taxon>
        <taxon>Lysobacterales</taxon>
        <taxon>Lysobacteraceae</taxon>
        <taxon>Luteimonas</taxon>
    </lineage>
</organism>
<dbReference type="OrthoDB" id="9804019at2"/>
<keyword evidence="6" id="KW-0238">DNA-binding</keyword>
<dbReference type="RefSeq" id="WP_144900565.1">
    <property type="nucleotide sequence ID" value="NZ_VLKN01000010.1"/>
</dbReference>
<comment type="caution">
    <text evidence="6">The sequence shown here is derived from an EMBL/GenBank/DDBJ whole genome shotgun (WGS) entry which is preliminary data.</text>
</comment>
<proteinExistence type="predicted"/>
<reference evidence="6 7" key="1">
    <citation type="journal article" date="2015" name="Stand. Genomic Sci.">
        <title>Genomic Encyclopedia of Bacterial and Archaeal Type Strains, Phase III: the genomes of soil and plant-associated and newly described type strains.</title>
        <authorList>
            <person name="Whitman W.B."/>
            <person name="Woyke T."/>
            <person name="Klenk H.P."/>
            <person name="Zhou Y."/>
            <person name="Lilburn T.G."/>
            <person name="Beck B.J."/>
            <person name="De Vos P."/>
            <person name="Vandamme P."/>
            <person name="Eisen J.A."/>
            <person name="Garrity G."/>
            <person name="Hugenholtz P."/>
            <person name="Kyrpides N.C."/>
        </authorList>
    </citation>
    <scope>NUCLEOTIDE SEQUENCE [LARGE SCALE GENOMIC DNA]</scope>
    <source>
        <strain evidence="6 7">CGMCC 1.10821</strain>
    </source>
</reference>
<keyword evidence="4" id="KW-0804">Transcription</keyword>
<evidence type="ECO:0000259" key="5">
    <source>
        <dbReference type="PROSITE" id="PS50045"/>
    </source>
</evidence>
<dbReference type="SUPFAM" id="SSF52540">
    <property type="entry name" value="P-loop containing nucleoside triphosphate hydrolases"/>
    <property type="match status" value="1"/>
</dbReference>
<keyword evidence="1" id="KW-0547">Nucleotide-binding</keyword>
<keyword evidence="2" id="KW-0067">ATP-binding</keyword>
<dbReference type="PROSITE" id="PS00688">
    <property type="entry name" value="SIGMA54_INTERACT_3"/>
    <property type="match status" value="1"/>
</dbReference>
<dbReference type="PANTHER" id="PTHR32071:SF120">
    <property type="entry name" value="TRANSCRIPTIONAL REGULATOR-RELATED"/>
    <property type="match status" value="1"/>
</dbReference>
<dbReference type="PROSITE" id="PS50045">
    <property type="entry name" value="SIGMA54_INTERACT_4"/>
    <property type="match status" value="1"/>
</dbReference>
<dbReference type="Pfam" id="PF20161">
    <property type="entry name" value="VpsR"/>
    <property type="match status" value="1"/>
</dbReference>
<dbReference type="CDD" id="cd00009">
    <property type="entry name" value="AAA"/>
    <property type="match status" value="1"/>
</dbReference>
<dbReference type="InterPro" id="IPR025944">
    <property type="entry name" value="Sigma_54_int_dom_CS"/>
</dbReference>
<keyword evidence="7" id="KW-1185">Reference proteome</keyword>
<dbReference type="Pfam" id="PF02954">
    <property type="entry name" value="HTH_8"/>
    <property type="match status" value="1"/>
</dbReference>
<dbReference type="SUPFAM" id="SSF46689">
    <property type="entry name" value="Homeodomain-like"/>
    <property type="match status" value="1"/>
</dbReference>
<dbReference type="PANTHER" id="PTHR32071">
    <property type="entry name" value="TRANSCRIPTIONAL REGULATORY PROTEIN"/>
    <property type="match status" value="1"/>
</dbReference>
<dbReference type="InterPro" id="IPR002197">
    <property type="entry name" value="HTH_Fis"/>
</dbReference>
<evidence type="ECO:0000256" key="1">
    <source>
        <dbReference type="ARBA" id="ARBA00022741"/>
    </source>
</evidence>
<evidence type="ECO:0000313" key="7">
    <source>
        <dbReference type="Proteomes" id="UP000315167"/>
    </source>
</evidence>
<dbReference type="EMBL" id="VLKN01000010">
    <property type="protein sequence ID" value="TWH99471.1"/>
    <property type="molecule type" value="Genomic_DNA"/>
</dbReference>
<dbReference type="SMART" id="SM00382">
    <property type="entry name" value="AAA"/>
    <property type="match status" value="1"/>
</dbReference>
<dbReference type="GO" id="GO:0005524">
    <property type="term" value="F:ATP binding"/>
    <property type="evidence" value="ECO:0007669"/>
    <property type="project" value="UniProtKB-KW"/>
</dbReference>
<keyword evidence="3" id="KW-0805">Transcription regulation</keyword>
<dbReference type="Gene3D" id="1.10.8.60">
    <property type="match status" value="1"/>
</dbReference>
<sequence>MSAQATRDVIYFASAPTDGSPALQGLATLGWHLRRADSMPAVLKILRGHAGMRFAAVIDLRGGFDARDLAAMAPMLSAGNAGWVACVQPDQLALEPIRQLIRDYCYDYVTLPCPEQVLSTVIGHAYGMASLSPRVQDEPAGDVNDGMIGECPPMRALYRALRKSALTQAPVFIAGETGTGKELAALAIHRHSSRHDQPFAAINCGAIAQNLVQSELFGYERGAFTGAQQRKIGRIEHAHHGTLFLDEIGDLPLDCQASLLRFLQEGCFERVGGHESIRVDVRIISATHQDLRALIAEGRFRADLYHRLCVLRLEQPPLRERGDDIVRLAENALRRYANEGRRVIRGFSPCAIHALHTYEWPGNVRELINRVRQAVVMADGRLITAEDLHLADEHTNMLPQTLEEARNNAECDAIQQALRRNRHRLIDAARDLGVSRVTLYRLIERHGLRRPDSDANAAGAA</sequence>
<evidence type="ECO:0000313" key="6">
    <source>
        <dbReference type="EMBL" id="TWH99471.1"/>
    </source>
</evidence>
<gene>
    <name evidence="6" type="ORF">IP90_03086</name>
</gene>
<dbReference type="GO" id="GO:0043565">
    <property type="term" value="F:sequence-specific DNA binding"/>
    <property type="evidence" value="ECO:0007669"/>
    <property type="project" value="InterPro"/>
</dbReference>
<dbReference type="Pfam" id="PF25601">
    <property type="entry name" value="AAA_lid_14"/>
    <property type="match status" value="1"/>
</dbReference>
<dbReference type="Gene3D" id="3.40.50.300">
    <property type="entry name" value="P-loop containing nucleotide triphosphate hydrolases"/>
    <property type="match status" value="1"/>
</dbReference>
<dbReference type="InterPro" id="IPR009057">
    <property type="entry name" value="Homeodomain-like_sf"/>
</dbReference>
<evidence type="ECO:0000256" key="2">
    <source>
        <dbReference type="ARBA" id="ARBA00022840"/>
    </source>
</evidence>
<accession>A0A562KVM2</accession>
<dbReference type="FunFam" id="3.40.50.300:FF:000006">
    <property type="entry name" value="DNA-binding transcriptional regulator NtrC"/>
    <property type="match status" value="1"/>
</dbReference>
<dbReference type="PRINTS" id="PR01590">
    <property type="entry name" value="HTHFIS"/>
</dbReference>
<dbReference type="InterPro" id="IPR027417">
    <property type="entry name" value="P-loop_NTPase"/>
</dbReference>
<dbReference type="Proteomes" id="UP000315167">
    <property type="component" value="Unassembled WGS sequence"/>
</dbReference>
<evidence type="ECO:0000256" key="3">
    <source>
        <dbReference type="ARBA" id="ARBA00023015"/>
    </source>
</evidence>
<dbReference type="InterPro" id="IPR045343">
    <property type="entry name" value="VpsR"/>
</dbReference>
<name>A0A562KVM2_9GAMM</name>
<protein>
    <submittedName>
        <fullName evidence="6">DNA-binding NtrC family response regulator</fullName>
    </submittedName>
</protein>
<dbReference type="InterPro" id="IPR058031">
    <property type="entry name" value="AAA_lid_NorR"/>
</dbReference>